<feature type="signal peptide" evidence="3">
    <location>
        <begin position="1"/>
        <end position="21"/>
    </location>
</feature>
<proteinExistence type="predicted"/>
<evidence type="ECO:0000256" key="2">
    <source>
        <dbReference type="SAM" id="Phobius"/>
    </source>
</evidence>
<keyword evidence="4" id="KW-1185">Reference proteome</keyword>
<sequence length="425" mass="47660">MSFWILISTMALSLVPNAVQGASTPLSCPQSMELSLNPAQKAYEFNQKSKTMTCAFVDLSGEGSVSGSRRLVVRNHVIGSEVASKTLHQSRRATIKFEIRNIQSSTTFSCELWDENDLVICRALAQVSVFINSPVSCSSNKDCWGYGRNLLCDEKGTRRCMCAMKTARAMESPLCIEVVVEEKCNQLSCEENEADCVCMRDDALVLKQTRYTPYSRMNAISTNDIVTVFDGNQTERFLPWKRDECLRCLRVSNGLQNLQIGLFLVGLVLAFTAVTLMAIVIRKMWLYYRIPPDLLEASRDLERETIEREAELMAQRDKPPSYVEVMEYDLRISGYPPPAYEESASPVRGSGNQRRGLTREIATIYGNDDLNGRAAAQTRSTRHSFLSPLHRIAQCYRNGSPIRSPLRAGSSNSNDQPPNSSPPRY</sequence>
<gene>
    <name evidence="5" type="primary">LOC100898775</name>
</gene>
<evidence type="ECO:0000256" key="3">
    <source>
        <dbReference type="SAM" id="SignalP"/>
    </source>
</evidence>
<dbReference type="GeneID" id="100898775"/>
<dbReference type="Proteomes" id="UP000694867">
    <property type="component" value="Unplaced"/>
</dbReference>
<evidence type="ECO:0000313" key="4">
    <source>
        <dbReference type="Proteomes" id="UP000694867"/>
    </source>
</evidence>
<feature type="chain" id="PRO_5042546893" evidence="3">
    <location>
        <begin position="22"/>
        <end position="425"/>
    </location>
</feature>
<organism evidence="4 5">
    <name type="scientific">Galendromus occidentalis</name>
    <name type="common">western predatory mite</name>
    <dbReference type="NCBI Taxonomy" id="34638"/>
    <lineage>
        <taxon>Eukaryota</taxon>
        <taxon>Metazoa</taxon>
        <taxon>Ecdysozoa</taxon>
        <taxon>Arthropoda</taxon>
        <taxon>Chelicerata</taxon>
        <taxon>Arachnida</taxon>
        <taxon>Acari</taxon>
        <taxon>Parasitiformes</taxon>
        <taxon>Mesostigmata</taxon>
        <taxon>Gamasina</taxon>
        <taxon>Phytoseioidea</taxon>
        <taxon>Phytoseiidae</taxon>
        <taxon>Typhlodrominae</taxon>
        <taxon>Galendromus</taxon>
    </lineage>
</organism>
<feature type="transmembrane region" description="Helical" evidence="2">
    <location>
        <begin position="260"/>
        <end position="281"/>
    </location>
</feature>
<name>A0AAJ6QNB0_9ACAR</name>
<evidence type="ECO:0000313" key="5">
    <source>
        <dbReference type="RefSeq" id="XP_003740523.1"/>
    </source>
</evidence>
<keyword evidence="2" id="KW-0812">Transmembrane</keyword>
<keyword evidence="3" id="KW-0732">Signal</keyword>
<dbReference type="RefSeq" id="XP_003740523.1">
    <property type="nucleotide sequence ID" value="XM_003740475.2"/>
</dbReference>
<evidence type="ECO:0000256" key="1">
    <source>
        <dbReference type="SAM" id="MobiDB-lite"/>
    </source>
</evidence>
<keyword evidence="2" id="KW-0472">Membrane</keyword>
<dbReference type="AlphaFoldDB" id="A0AAJ6QNB0"/>
<accession>A0AAJ6QNB0</accession>
<feature type="region of interest" description="Disordered" evidence="1">
    <location>
        <begin position="398"/>
        <end position="425"/>
    </location>
</feature>
<dbReference type="KEGG" id="goe:100898775"/>
<reference evidence="5" key="1">
    <citation type="submission" date="2025-08" db="UniProtKB">
        <authorList>
            <consortium name="RefSeq"/>
        </authorList>
    </citation>
    <scope>IDENTIFICATION</scope>
</reference>
<protein>
    <submittedName>
        <fullName evidence="5">Uncharacterized protein LOC100898775</fullName>
    </submittedName>
</protein>
<keyword evidence="2" id="KW-1133">Transmembrane helix</keyword>